<protein>
    <submittedName>
        <fullName evidence="2">Uncharacterized protein</fullName>
    </submittedName>
</protein>
<gene>
    <name evidence="2" type="ORF">NX784_24375</name>
</gene>
<accession>A0ABT1ZXR7</accession>
<dbReference type="Proteomes" id="UP001204151">
    <property type="component" value="Unassembled WGS sequence"/>
</dbReference>
<evidence type="ECO:0000313" key="2">
    <source>
        <dbReference type="EMBL" id="MCS0584727.1"/>
    </source>
</evidence>
<dbReference type="EMBL" id="JANUGW010000024">
    <property type="protein sequence ID" value="MCS0584727.1"/>
    <property type="molecule type" value="Genomic_DNA"/>
</dbReference>
<name>A0ABT1ZXR7_9BURK</name>
<dbReference type="RefSeq" id="WP_258819273.1">
    <property type="nucleotide sequence ID" value="NZ_JANUGW010000024.1"/>
</dbReference>
<reference evidence="2 3" key="1">
    <citation type="submission" date="2022-08" db="EMBL/GenBank/DDBJ databases">
        <title>Reclassification of Massilia species as members of the genera Telluria, Duganella, Pseudoduganella, Mokoshia gen. nov. and Zemynaea gen. nov. using orthogonal and non-orthogonal genome-based approaches.</title>
        <authorList>
            <person name="Bowman J.P."/>
        </authorList>
    </citation>
    <scope>NUCLEOTIDE SEQUENCE [LARGE SCALE GENOMIC DNA]</scope>
    <source>
        <strain evidence="2 3">JCM 31316</strain>
    </source>
</reference>
<evidence type="ECO:0000313" key="3">
    <source>
        <dbReference type="Proteomes" id="UP001204151"/>
    </source>
</evidence>
<sequence>MTAVKVYRFAQQPIDNDATLSHAYATMEFIIRNKLTAVPDSEMDVDPTHVDQDGRYLGLNSSNPTH</sequence>
<feature type="region of interest" description="Disordered" evidence="1">
    <location>
        <begin position="41"/>
        <end position="66"/>
    </location>
</feature>
<keyword evidence="3" id="KW-1185">Reference proteome</keyword>
<evidence type="ECO:0000256" key="1">
    <source>
        <dbReference type="SAM" id="MobiDB-lite"/>
    </source>
</evidence>
<proteinExistence type="predicted"/>
<organism evidence="2 3">
    <name type="scientific">Massilia pinisoli</name>
    <dbReference type="NCBI Taxonomy" id="1772194"/>
    <lineage>
        <taxon>Bacteria</taxon>
        <taxon>Pseudomonadati</taxon>
        <taxon>Pseudomonadota</taxon>
        <taxon>Betaproteobacteria</taxon>
        <taxon>Burkholderiales</taxon>
        <taxon>Oxalobacteraceae</taxon>
        <taxon>Telluria group</taxon>
        <taxon>Massilia</taxon>
    </lineage>
</organism>
<comment type="caution">
    <text evidence="2">The sequence shown here is derived from an EMBL/GenBank/DDBJ whole genome shotgun (WGS) entry which is preliminary data.</text>
</comment>